<keyword evidence="7" id="KW-0326">Glycosidase</keyword>
<dbReference type="GO" id="GO:0046872">
    <property type="term" value="F:metal ion binding"/>
    <property type="evidence" value="ECO:0007669"/>
    <property type="project" value="UniProtKB-KW"/>
</dbReference>
<dbReference type="InterPro" id="IPR013738">
    <property type="entry name" value="Beta_galactosidase_Trimer"/>
</dbReference>
<dbReference type="InterPro" id="IPR003476">
    <property type="entry name" value="Glyco_hydro_42"/>
</dbReference>
<dbReference type="KEGG" id="pbf:CFX0092_A1385"/>
<dbReference type="Pfam" id="PF02449">
    <property type="entry name" value="Glyco_hydro_42"/>
    <property type="match status" value="1"/>
</dbReference>
<dbReference type="SUPFAM" id="SSF52317">
    <property type="entry name" value="Class I glutamine amidotransferase-like"/>
    <property type="match status" value="1"/>
</dbReference>
<dbReference type="EC" id="3.2.1.23" evidence="3"/>
<evidence type="ECO:0000313" key="11">
    <source>
        <dbReference type="Proteomes" id="UP000215027"/>
    </source>
</evidence>
<keyword evidence="6" id="KW-0862">Zinc</keyword>
<dbReference type="GO" id="GO:0004565">
    <property type="term" value="F:beta-galactosidase activity"/>
    <property type="evidence" value="ECO:0007669"/>
    <property type="project" value="UniProtKB-EC"/>
</dbReference>
<dbReference type="GO" id="GO:0009341">
    <property type="term" value="C:beta-galactosidase complex"/>
    <property type="evidence" value="ECO:0007669"/>
    <property type="project" value="InterPro"/>
</dbReference>
<evidence type="ECO:0000256" key="2">
    <source>
        <dbReference type="ARBA" id="ARBA00005940"/>
    </source>
</evidence>
<proteinExistence type="inferred from homology"/>
<comment type="catalytic activity">
    <reaction evidence="1">
        <text>Hydrolysis of terminal non-reducing beta-D-galactose residues in beta-D-galactosides.</text>
        <dbReference type="EC" id="3.2.1.23"/>
    </reaction>
</comment>
<sequence length="735" mass="82474">MFVYGTQFHRPPNPPRQTRVAALEQIAGPLGFNTIKVWTMWNWCNPEPDVYDFAELDEIMATCDRLGLRVIVNTILETAPYWLAEQYPEARYVNADLEPLNLRGRSSDPNGGWPGLCLDHAAVREAAANFLTALANHIKHRPSLLGYDCWNEPHVEPAWFNSMWPSPNQMLFCYCETTTAQFRSWLSQKYGTIANLNEAWIRRFRSWDDPLPPQTHGTYADWLDWRRFMIDSMSDQMAFRVKTLQVADPDHFIMSHGAKFPPIDPLTLSSINNVALAQPLDRWGCAIFPKWHRMTPALMAAKFDACRSDARGKPWWLAELQGGHGMTTGLQRSAHVQPSDIRLWNWLALVAGTSGILYWTYMAEATGTEATGFGLVNAAQELTPRAREAARICGLLQRHEALIERYKPRPQVGILYDPDNQILSFAMEGKEDPVTGSAQGYYRAAWHSDVLARFLQPDEIRELGPDIRVLLVPWHLIGKPETAEALNDYVRQGGVLICDTALGLFDENGWQQSRTPANLHETWGIVEEEAFWVADDGRPATIWERMGPLSSPAGAYTVPPDLVSTSPYVAVTDPVDGTIRGRHLITPLKVSAPAEVVGTCQGMPVAARARVGKGTVYYFGTNLGASIHEGDETALRLVGTLIGQHTTPRVVGSRLRPRLIEGEDEALLVVFNDQSEIVCETMQLPPVYRLARDVDSESSQSLDDHQIEVEVNPFDVRVIHLRTKLNKASWGYRSA</sequence>
<accession>A0A170PFK9</accession>
<dbReference type="SUPFAM" id="SSF51445">
    <property type="entry name" value="(Trans)glycosidases"/>
    <property type="match status" value="1"/>
</dbReference>
<dbReference type="InterPro" id="IPR029062">
    <property type="entry name" value="Class_I_gatase-like"/>
</dbReference>
<reference evidence="10" key="1">
    <citation type="submission" date="2016-01" db="EMBL/GenBank/DDBJ databases">
        <authorList>
            <person name="Mcilroy J.S."/>
            <person name="Karst M S."/>
            <person name="Albertsen M."/>
        </authorList>
    </citation>
    <scope>NUCLEOTIDE SEQUENCE</scope>
    <source>
        <strain evidence="10">Cfx-K</strain>
    </source>
</reference>
<evidence type="ECO:0000256" key="4">
    <source>
        <dbReference type="ARBA" id="ARBA00022723"/>
    </source>
</evidence>
<dbReference type="GO" id="GO:0005975">
    <property type="term" value="P:carbohydrate metabolic process"/>
    <property type="evidence" value="ECO:0007669"/>
    <property type="project" value="InterPro"/>
</dbReference>
<evidence type="ECO:0000256" key="7">
    <source>
        <dbReference type="ARBA" id="ARBA00023295"/>
    </source>
</evidence>
<dbReference type="Gene3D" id="3.20.20.80">
    <property type="entry name" value="Glycosidases"/>
    <property type="match status" value="1"/>
</dbReference>
<evidence type="ECO:0000259" key="8">
    <source>
        <dbReference type="Pfam" id="PF02449"/>
    </source>
</evidence>
<evidence type="ECO:0000256" key="3">
    <source>
        <dbReference type="ARBA" id="ARBA00012756"/>
    </source>
</evidence>
<dbReference type="AlphaFoldDB" id="A0A170PFK9"/>
<evidence type="ECO:0000313" key="10">
    <source>
        <dbReference type="EMBL" id="CUS03263.2"/>
    </source>
</evidence>
<dbReference type="OrthoDB" id="9800974at2"/>
<dbReference type="PANTHER" id="PTHR36447:SF2">
    <property type="entry name" value="BETA-GALACTOSIDASE YESZ"/>
    <property type="match status" value="1"/>
</dbReference>
<protein>
    <recommendedName>
        <fullName evidence="3">beta-galactosidase</fullName>
        <ecNumber evidence="3">3.2.1.23</ecNumber>
    </recommendedName>
</protein>
<feature type="domain" description="Beta-galactosidase trimerisation" evidence="9">
    <location>
        <begin position="411"/>
        <end position="626"/>
    </location>
</feature>
<gene>
    <name evidence="10" type="ORF">CFX0092_A1385</name>
</gene>
<keyword evidence="11" id="KW-1185">Reference proteome</keyword>
<name>A0A170PFK9_9CHLR</name>
<keyword evidence="5" id="KW-0378">Hydrolase</keyword>
<keyword evidence="4" id="KW-0479">Metal-binding</keyword>
<dbReference type="EMBL" id="LN890655">
    <property type="protein sequence ID" value="CUS03263.2"/>
    <property type="molecule type" value="Genomic_DNA"/>
</dbReference>
<dbReference type="Gene3D" id="3.40.50.880">
    <property type="match status" value="1"/>
</dbReference>
<dbReference type="InterPro" id="IPR013529">
    <property type="entry name" value="Glyco_hydro_42_N"/>
</dbReference>
<organism evidence="10 11">
    <name type="scientific">Candidatus Promineifilum breve</name>
    <dbReference type="NCBI Taxonomy" id="1806508"/>
    <lineage>
        <taxon>Bacteria</taxon>
        <taxon>Bacillati</taxon>
        <taxon>Chloroflexota</taxon>
        <taxon>Ardenticatenia</taxon>
        <taxon>Candidatus Promineifilales</taxon>
        <taxon>Candidatus Promineifilaceae</taxon>
        <taxon>Candidatus Promineifilum</taxon>
    </lineage>
</organism>
<comment type="similarity">
    <text evidence="2">Belongs to the glycosyl hydrolase 42 family.</text>
</comment>
<dbReference type="Pfam" id="PF08532">
    <property type="entry name" value="Glyco_hydro_42M"/>
    <property type="match status" value="1"/>
</dbReference>
<evidence type="ECO:0000256" key="1">
    <source>
        <dbReference type="ARBA" id="ARBA00001412"/>
    </source>
</evidence>
<dbReference type="PANTHER" id="PTHR36447">
    <property type="entry name" value="BETA-GALACTOSIDASE GANA"/>
    <property type="match status" value="1"/>
</dbReference>
<evidence type="ECO:0000256" key="6">
    <source>
        <dbReference type="ARBA" id="ARBA00022833"/>
    </source>
</evidence>
<evidence type="ECO:0000259" key="9">
    <source>
        <dbReference type="Pfam" id="PF08532"/>
    </source>
</evidence>
<feature type="domain" description="Glycoside hydrolase family 42 N-terminal" evidence="8">
    <location>
        <begin position="39"/>
        <end position="394"/>
    </location>
</feature>
<evidence type="ECO:0000256" key="5">
    <source>
        <dbReference type="ARBA" id="ARBA00022801"/>
    </source>
</evidence>
<dbReference type="InterPro" id="IPR017853">
    <property type="entry name" value="GH"/>
</dbReference>
<dbReference type="CDD" id="cd03143">
    <property type="entry name" value="A4_beta-galactosidase_middle_domain"/>
    <property type="match status" value="1"/>
</dbReference>
<dbReference type="RefSeq" id="WP_095042784.1">
    <property type="nucleotide sequence ID" value="NZ_LN890655.1"/>
</dbReference>
<dbReference type="Proteomes" id="UP000215027">
    <property type="component" value="Chromosome I"/>
</dbReference>